<dbReference type="PANTHER" id="PTHR10536">
    <property type="entry name" value="DNA PRIMASE SMALL SUBUNIT"/>
    <property type="match status" value="1"/>
</dbReference>
<dbReference type="FunFam" id="3.90.920.10:FF:000001">
    <property type="entry name" value="DNA primase"/>
    <property type="match status" value="1"/>
</dbReference>
<keyword evidence="7" id="KW-0548">Nucleotidyltransferase</keyword>
<comment type="cofactor">
    <cofactor evidence="2">
        <name>Mg(2+)</name>
        <dbReference type="ChEBI" id="CHEBI:18420"/>
    </cofactor>
</comment>
<keyword evidence="10" id="KW-0862">Zinc</keyword>
<evidence type="ECO:0000256" key="3">
    <source>
        <dbReference type="ARBA" id="ARBA00009762"/>
    </source>
</evidence>
<evidence type="ECO:0000256" key="6">
    <source>
        <dbReference type="ARBA" id="ARBA00022679"/>
    </source>
</evidence>
<keyword evidence="5 12" id="KW-0639">Primosome</keyword>
<evidence type="ECO:0000256" key="9">
    <source>
        <dbReference type="ARBA" id="ARBA00022723"/>
    </source>
</evidence>
<keyword evidence="6 12" id="KW-0808">Transferase</keyword>
<evidence type="ECO:0000256" key="7">
    <source>
        <dbReference type="ARBA" id="ARBA00022695"/>
    </source>
</evidence>
<dbReference type="GO" id="GO:0006269">
    <property type="term" value="P:DNA replication, synthesis of primer"/>
    <property type="evidence" value="ECO:0007669"/>
    <property type="project" value="UniProtKB-KW"/>
</dbReference>
<dbReference type="GO" id="GO:0005658">
    <property type="term" value="C:alpha DNA polymerase:primase complex"/>
    <property type="evidence" value="ECO:0007669"/>
    <property type="project" value="UniProtKB-ARBA"/>
</dbReference>
<name>A0AAW1CNI5_9HEMI</name>
<dbReference type="EC" id="2.7.7.-" evidence="12"/>
<dbReference type="Pfam" id="PF01896">
    <property type="entry name" value="DNA_primase_S"/>
    <property type="match status" value="1"/>
</dbReference>
<evidence type="ECO:0000256" key="4">
    <source>
        <dbReference type="ARBA" id="ARBA00022478"/>
    </source>
</evidence>
<comment type="similarity">
    <text evidence="3 12">Belongs to the eukaryotic-type primase small subunit family.</text>
</comment>
<keyword evidence="8 12" id="KW-0235">DNA replication</keyword>
<reference evidence="13 14" key="1">
    <citation type="submission" date="2022-12" db="EMBL/GenBank/DDBJ databases">
        <title>Chromosome-level genome assembly of true bugs.</title>
        <authorList>
            <person name="Ma L."/>
            <person name="Li H."/>
        </authorList>
    </citation>
    <scope>NUCLEOTIDE SEQUENCE [LARGE SCALE GENOMIC DNA]</scope>
    <source>
        <strain evidence="13">Lab_2022b</strain>
    </source>
</reference>
<evidence type="ECO:0000313" key="13">
    <source>
        <dbReference type="EMBL" id="KAK9498378.1"/>
    </source>
</evidence>
<dbReference type="GO" id="GO:0003899">
    <property type="term" value="F:DNA-directed RNA polymerase activity"/>
    <property type="evidence" value="ECO:0007669"/>
    <property type="project" value="InterPro"/>
</dbReference>
<evidence type="ECO:0000256" key="11">
    <source>
        <dbReference type="ARBA" id="ARBA00023163"/>
    </source>
</evidence>
<keyword evidence="14" id="KW-1185">Reference proteome</keyword>
<evidence type="ECO:0000256" key="5">
    <source>
        <dbReference type="ARBA" id="ARBA00022515"/>
    </source>
</evidence>
<evidence type="ECO:0000256" key="8">
    <source>
        <dbReference type="ARBA" id="ARBA00022705"/>
    </source>
</evidence>
<dbReference type="SUPFAM" id="SSF56747">
    <property type="entry name" value="Prim-pol domain"/>
    <property type="match status" value="1"/>
</dbReference>
<dbReference type="NCBIfam" id="TIGR00335">
    <property type="entry name" value="primase_sml"/>
    <property type="match status" value="1"/>
</dbReference>
<dbReference type="AlphaFoldDB" id="A0AAW1CNI5"/>
<evidence type="ECO:0000256" key="2">
    <source>
        <dbReference type="ARBA" id="ARBA00001946"/>
    </source>
</evidence>
<sequence>MAKFSTEQLPELLSFYYKRLFPYGPYYRWLSYDNPDSFSHRELSFTLAGDIYIRYQSFDKLEDFEQELQRKCPEKIDIGAVYNIKPKLKRTTANFDVVEKELVFDIDISDYDSVRTCCKEANVCNNCWKLMSLATKILDTALREDFGFKHLLWVFSGRRGIHCWVCDENVRKFQSKVRADIAEYLQLLTREDHTGKEAHIPTDKVHPSIKRALNIIEKEFVPVCVVGQNMLGTVEGMKKLLFMMEEPLKSEVESEWEKLNTSAERWDALKTIFNTLFAQGKLTRRSRNFIDEIMLQYAYPRLDVNVTKGSNHLLKSPFCVHPKTGKVCIPFNPSLASQFNPDVVPTISELLDEIQQWDAKENSDDTKRKVKHYKKTSMYKGMQIFEEFLRKLEASGKERSNNEELPMDF</sequence>
<protein>
    <recommendedName>
        <fullName evidence="12">DNA primase</fullName>
        <ecNumber evidence="12">2.7.7.-</ecNumber>
    </recommendedName>
</protein>
<comment type="cofactor">
    <cofactor evidence="1">
        <name>Mn(2+)</name>
        <dbReference type="ChEBI" id="CHEBI:29035"/>
    </cofactor>
</comment>
<comment type="caution">
    <text evidence="13">The sequence shown here is derived from an EMBL/GenBank/DDBJ whole genome shotgun (WGS) entry which is preliminary data.</text>
</comment>
<evidence type="ECO:0000313" key="14">
    <source>
        <dbReference type="Proteomes" id="UP001461498"/>
    </source>
</evidence>
<dbReference type="Gene3D" id="3.90.920.10">
    <property type="entry name" value="DNA primase, PRIM domain"/>
    <property type="match status" value="1"/>
</dbReference>
<evidence type="ECO:0000256" key="12">
    <source>
        <dbReference type="RuleBase" id="RU003514"/>
    </source>
</evidence>
<accession>A0AAW1CNI5</accession>
<keyword evidence="11" id="KW-0804">Transcription</keyword>
<gene>
    <name evidence="13" type="ORF">O3M35_003024</name>
</gene>
<dbReference type="Proteomes" id="UP001461498">
    <property type="component" value="Unassembled WGS sequence"/>
</dbReference>
<dbReference type="GO" id="GO:0046872">
    <property type="term" value="F:metal ion binding"/>
    <property type="evidence" value="ECO:0007669"/>
    <property type="project" value="UniProtKB-KW"/>
</dbReference>
<proteinExistence type="inferred from homology"/>
<organism evidence="13 14">
    <name type="scientific">Rhynocoris fuscipes</name>
    <dbReference type="NCBI Taxonomy" id="488301"/>
    <lineage>
        <taxon>Eukaryota</taxon>
        <taxon>Metazoa</taxon>
        <taxon>Ecdysozoa</taxon>
        <taxon>Arthropoda</taxon>
        <taxon>Hexapoda</taxon>
        <taxon>Insecta</taxon>
        <taxon>Pterygota</taxon>
        <taxon>Neoptera</taxon>
        <taxon>Paraneoptera</taxon>
        <taxon>Hemiptera</taxon>
        <taxon>Heteroptera</taxon>
        <taxon>Panheteroptera</taxon>
        <taxon>Cimicomorpha</taxon>
        <taxon>Reduviidae</taxon>
        <taxon>Harpactorinae</taxon>
        <taxon>Harpactorini</taxon>
        <taxon>Rhynocoris</taxon>
    </lineage>
</organism>
<evidence type="ECO:0000256" key="10">
    <source>
        <dbReference type="ARBA" id="ARBA00022833"/>
    </source>
</evidence>
<dbReference type="CDD" id="cd04860">
    <property type="entry name" value="AE_Prim_S"/>
    <property type="match status" value="1"/>
</dbReference>
<dbReference type="EMBL" id="JAPXFL010000012">
    <property type="protein sequence ID" value="KAK9498378.1"/>
    <property type="molecule type" value="Genomic_DNA"/>
</dbReference>
<keyword evidence="9" id="KW-0479">Metal-binding</keyword>
<keyword evidence="4 12" id="KW-0240">DNA-directed RNA polymerase</keyword>
<evidence type="ECO:0000256" key="1">
    <source>
        <dbReference type="ARBA" id="ARBA00001936"/>
    </source>
</evidence>
<dbReference type="InterPro" id="IPR002755">
    <property type="entry name" value="DNA_primase_S"/>
</dbReference>
<dbReference type="InterPro" id="IPR014052">
    <property type="entry name" value="DNA_primase_ssu_euk/arc"/>
</dbReference>
<dbReference type="GO" id="GO:0006270">
    <property type="term" value="P:DNA replication initiation"/>
    <property type="evidence" value="ECO:0007669"/>
    <property type="project" value="UniProtKB-ARBA"/>
</dbReference>